<reference evidence="2 3" key="3">
    <citation type="journal article" date="2013" name="Rice">
        <title>Improvement of the Oryza sativa Nipponbare reference genome using next generation sequence and optical map data.</title>
        <authorList>
            <person name="Kawahara Y."/>
            <person name="de la Bastide M."/>
            <person name="Hamilton J.P."/>
            <person name="Kanamori H."/>
            <person name="McCombie W.R."/>
            <person name="Ouyang S."/>
            <person name="Schwartz D.C."/>
            <person name="Tanaka T."/>
            <person name="Wu J."/>
            <person name="Zhou S."/>
            <person name="Childs K.L."/>
            <person name="Davidson R.M."/>
            <person name="Lin H."/>
            <person name="Quesada-Ocampo L."/>
            <person name="Vaillancourt B."/>
            <person name="Sakai H."/>
            <person name="Lee S.S."/>
            <person name="Kim J."/>
            <person name="Numa H."/>
            <person name="Itoh T."/>
            <person name="Buell C.R."/>
            <person name="Matsumoto T."/>
        </authorList>
    </citation>
    <scope>NUCLEOTIDE SEQUENCE [LARGE SCALE GENOMIC DNA]</scope>
    <source>
        <strain evidence="3">cv. Nipponbare</strain>
    </source>
</reference>
<proteinExistence type="predicted"/>
<feature type="non-terminal residue" evidence="2">
    <location>
        <position position="191"/>
    </location>
</feature>
<name>A0A0P0W5A7_ORYSJ</name>
<dbReference type="AlphaFoldDB" id="A0A0P0W5A7"/>
<accession>A0A0P0W5A7</accession>
<dbReference type="PaxDb" id="39947-A0A0P0W5A7"/>
<gene>
    <name evidence="2" type="ordered locus">Os03g0822033</name>
    <name evidence="2" type="ORF">OSNPB_030822033</name>
</gene>
<evidence type="ECO:0000313" key="3">
    <source>
        <dbReference type="Proteomes" id="UP000059680"/>
    </source>
</evidence>
<protein>
    <submittedName>
        <fullName evidence="2">Os03g0822033 protein</fullName>
    </submittedName>
</protein>
<sequence length="191" mass="19264">LEGLAEVPSGGCGVPGCGGAAVAAGDAERERLADEDGVGLPVLAPVPRHGHPPGARPLHARPHDVPGPGHVRDQHQVEVPEPVYREPNPSLLPARHPAVGDGDDAGAVLGDVEEHGHGEVEVGARRVAPAAVVGGEGVVGRAEVGGGDEDGGAPRVAPLPPGLVHALDLEARAAALPGVEQRRAQRRVVHP</sequence>
<dbReference type="Proteomes" id="UP000059680">
    <property type="component" value="Chromosome 3"/>
</dbReference>
<reference evidence="3" key="1">
    <citation type="journal article" date="2005" name="Nature">
        <title>The map-based sequence of the rice genome.</title>
        <authorList>
            <consortium name="International rice genome sequencing project (IRGSP)"/>
            <person name="Matsumoto T."/>
            <person name="Wu J."/>
            <person name="Kanamori H."/>
            <person name="Katayose Y."/>
            <person name="Fujisawa M."/>
            <person name="Namiki N."/>
            <person name="Mizuno H."/>
            <person name="Yamamoto K."/>
            <person name="Antonio B.A."/>
            <person name="Baba T."/>
            <person name="Sakata K."/>
            <person name="Nagamura Y."/>
            <person name="Aoki H."/>
            <person name="Arikawa K."/>
            <person name="Arita K."/>
            <person name="Bito T."/>
            <person name="Chiden Y."/>
            <person name="Fujitsuka N."/>
            <person name="Fukunaka R."/>
            <person name="Hamada M."/>
            <person name="Harada C."/>
            <person name="Hayashi A."/>
            <person name="Hijishita S."/>
            <person name="Honda M."/>
            <person name="Hosokawa S."/>
            <person name="Ichikawa Y."/>
            <person name="Idonuma A."/>
            <person name="Iijima M."/>
            <person name="Ikeda M."/>
            <person name="Ikeno M."/>
            <person name="Ito K."/>
            <person name="Ito S."/>
            <person name="Ito T."/>
            <person name="Ito Y."/>
            <person name="Ito Y."/>
            <person name="Iwabuchi A."/>
            <person name="Kamiya K."/>
            <person name="Karasawa W."/>
            <person name="Kurita K."/>
            <person name="Katagiri S."/>
            <person name="Kikuta A."/>
            <person name="Kobayashi H."/>
            <person name="Kobayashi N."/>
            <person name="Machita K."/>
            <person name="Maehara T."/>
            <person name="Masukawa M."/>
            <person name="Mizubayashi T."/>
            <person name="Mukai Y."/>
            <person name="Nagasaki H."/>
            <person name="Nagata Y."/>
            <person name="Naito S."/>
            <person name="Nakashima M."/>
            <person name="Nakama Y."/>
            <person name="Nakamichi Y."/>
            <person name="Nakamura M."/>
            <person name="Meguro A."/>
            <person name="Negishi M."/>
            <person name="Ohta I."/>
            <person name="Ohta T."/>
            <person name="Okamoto M."/>
            <person name="Ono N."/>
            <person name="Saji S."/>
            <person name="Sakaguchi M."/>
            <person name="Sakai K."/>
            <person name="Shibata M."/>
            <person name="Shimokawa T."/>
            <person name="Song J."/>
            <person name="Takazaki Y."/>
            <person name="Terasawa K."/>
            <person name="Tsugane M."/>
            <person name="Tsuji K."/>
            <person name="Ueda S."/>
            <person name="Waki K."/>
            <person name="Yamagata H."/>
            <person name="Yamamoto M."/>
            <person name="Yamamoto S."/>
            <person name="Yamane H."/>
            <person name="Yoshiki S."/>
            <person name="Yoshihara R."/>
            <person name="Yukawa K."/>
            <person name="Zhong H."/>
            <person name="Yano M."/>
            <person name="Yuan Q."/>
            <person name="Ouyang S."/>
            <person name="Liu J."/>
            <person name="Jones K.M."/>
            <person name="Gansberger K."/>
            <person name="Moffat K."/>
            <person name="Hill J."/>
            <person name="Bera J."/>
            <person name="Fadrosh D."/>
            <person name="Jin S."/>
            <person name="Johri S."/>
            <person name="Kim M."/>
            <person name="Overton L."/>
            <person name="Reardon M."/>
            <person name="Tsitrin T."/>
            <person name="Vuong H."/>
            <person name="Weaver B."/>
            <person name="Ciecko A."/>
            <person name="Tallon L."/>
            <person name="Jackson J."/>
            <person name="Pai G."/>
            <person name="Aken S.V."/>
            <person name="Utterback T."/>
            <person name="Reidmuller S."/>
            <person name="Feldblyum T."/>
            <person name="Hsiao J."/>
            <person name="Zismann V."/>
            <person name="Iobst S."/>
            <person name="de Vazeille A.R."/>
            <person name="Buell C.R."/>
            <person name="Ying K."/>
            <person name="Li Y."/>
            <person name="Lu T."/>
            <person name="Huang Y."/>
            <person name="Zhao Q."/>
            <person name="Feng Q."/>
            <person name="Zhang L."/>
            <person name="Zhu J."/>
            <person name="Weng Q."/>
            <person name="Mu J."/>
            <person name="Lu Y."/>
            <person name="Fan D."/>
            <person name="Liu Y."/>
            <person name="Guan J."/>
            <person name="Zhang Y."/>
            <person name="Yu S."/>
            <person name="Liu X."/>
            <person name="Zhang Y."/>
            <person name="Hong G."/>
            <person name="Han B."/>
            <person name="Choisne N."/>
            <person name="Demange N."/>
            <person name="Orjeda G."/>
            <person name="Samain S."/>
            <person name="Cattolico L."/>
            <person name="Pelletier E."/>
            <person name="Couloux A."/>
            <person name="Segurens B."/>
            <person name="Wincker P."/>
            <person name="D'Hont A."/>
            <person name="Scarpelli C."/>
            <person name="Weissenbach J."/>
            <person name="Salanoubat M."/>
            <person name="Quetier F."/>
            <person name="Yu Y."/>
            <person name="Kim H.R."/>
            <person name="Rambo T."/>
            <person name="Currie J."/>
            <person name="Collura K."/>
            <person name="Luo M."/>
            <person name="Yang T."/>
            <person name="Ammiraju J.S.S."/>
            <person name="Engler F."/>
            <person name="Soderlund C."/>
            <person name="Wing R.A."/>
            <person name="Palmer L.E."/>
            <person name="de la Bastide M."/>
            <person name="Spiegel L."/>
            <person name="Nascimento L."/>
            <person name="Zutavern T."/>
            <person name="O'Shaughnessy A."/>
            <person name="Dike S."/>
            <person name="Dedhia N."/>
            <person name="Preston R."/>
            <person name="Balija V."/>
            <person name="McCombie W.R."/>
            <person name="Chow T."/>
            <person name="Chen H."/>
            <person name="Chung M."/>
            <person name="Chen C."/>
            <person name="Shaw J."/>
            <person name="Wu H."/>
            <person name="Hsiao K."/>
            <person name="Chao Y."/>
            <person name="Chu M."/>
            <person name="Cheng C."/>
            <person name="Hour A."/>
            <person name="Lee P."/>
            <person name="Lin S."/>
            <person name="Lin Y."/>
            <person name="Liou J."/>
            <person name="Liu S."/>
            <person name="Hsing Y."/>
            <person name="Raghuvanshi S."/>
            <person name="Mohanty A."/>
            <person name="Bharti A.K."/>
            <person name="Gaur A."/>
            <person name="Gupta V."/>
            <person name="Kumar D."/>
            <person name="Ravi V."/>
            <person name="Vij S."/>
            <person name="Kapur A."/>
            <person name="Khurana P."/>
            <person name="Khurana P."/>
            <person name="Khurana J.P."/>
            <person name="Tyagi A.K."/>
            <person name="Gaikwad K."/>
            <person name="Singh A."/>
            <person name="Dalal V."/>
            <person name="Srivastava S."/>
            <person name="Dixit A."/>
            <person name="Pal A.K."/>
            <person name="Ghazi I.A."/>
            <person name="Yadav M."/>
            <person name="Pandit A."/>
            <person name="Bhargava A."/>
            <person name="Sureshbabu K."/>
            <person name="Batra K."/>
            <person name="Sharma T.R."/>
            <person name="Mohapatra T."/>
            <person name="Singh N.K."/>
            <person name="Messing J."/>
            <person name="Nelson A.B."/>
            <person name="Fuks G."/>
            <person name="Kavchok S."/>
            <person name="Keizer G."/>
            <person name="Linton E."/>
            <person name="Llaca V."/>
            <person name="Song R."/>
            <person name="Tanyolac B."/>
            <person name="Young S."/>
            <person name="Ho-Il K."/>
            <person name="Hahn J.H."/>
            <person name="Sangsakoo G."/>
            <person name="Vanavichit A."/>
            <person name="de Mattos Luiz.A.T."/>
            <person name="Zimmer P.D."/>
            <person name="Malone G."/>
            <person name="Dellagostin O."/>
            <person name="de Oliveira A.C."/>
            <person name="Bevan M."/>
            <person name="Bancroft I."/>
            <person name="Minx P."/>
            <person name="Cordum H."/>
            <person name="Wilson R."/>
            <person name="Cheng Z."/>
            <person name="Jin W."/>
            <person name="Jiang J."/>
            <person name="Leong S.A."/>
            <person name="Iwama H."/>
            <person name="Gojobori T."/>
            <person name="Itoh T."/>
            <person name="Niimura Y."/>
            <person name="Fujii Y."/>
            <person name="Habara T."/>
            <person name="Sakai H."/>
            <person name="Sato Y."/>
            <person name="Wilson G."/>
            <person name="Kumar K."/>
            <person name="McCouch S."/>
            <person name="Juretic N."/>
            <person name="Hoen D."/>
            <person name="Wright S."/>
            <person name="Bruskiewich R."/>
            <person name="Bureau T."/>
            <person name="Miyao A."/>
            <person name="Hirochika H."/>
            <person name="Nishikawa T."/>
            <person name="Kadowaki K."/>
            <person name="Sugiura M."/>
            <person name="Burr B."/>
            <person name="Sasaki T."/>
        </authorList>
    </citation>
    <scope>NUCLEOTIDE SEQUENCE [LARGE SCALE GENOMIC DNA]</scope>
    <source>
        <strain evidence="3">cv. Nipponbare</strain>
    </source>
</reference>
<reference evidence="2 3" key="2">
    <citation type="journal article" date="2013" name="Plant Cell Physiol.">
        <title>Rice Annotation Project Database (RAP-DB): an integrative and interactive database for rice genomics.</title>
        <authorList>
            <person name="Sakai H."/>
            <person name="Lee S.S."/>
            <person name="Tanaka T."/>
            <person name="Numa H."/>
            <person name="Kim J."/>
            <person name="Kawahara Y."/>
            <person name="Wakimoto H."/>
            <person name="Yang C.C."/>
            <person name="Iwamoto M."/>
            <person name="Abe T."/>
            <person name="Yamada Y."/>
            <person name="Muto A."/>
            <person name="Inokuchi H."/>
            <person name="Ikemura T."/>
            <person name="Matsumoto T."/>
            <person name="Sasaki T."/>
            <person name="Itoh T."/>
        </authorList>
    </citation>
    <scope>NUCLEOTIDE SEQUENCE [LARGE SCALE GENOMIC DNA]</scope>
    <source>
        <strain evidence="3">cv. Nipponbare</strain>
    </source>
</reference>
<dbReference type="Gramene" id="Os03t0822033-00">
    <property type="protein sequence ID" value="Os03t0822033-00"/>
    <property type="gene ID" value="Os03g0822033"/>
</dbReference>
<evidence type="ECO:0000313" key="2">
    <source>
        <dbReference type="EMBL" id="BAS87106.1"/>
    </source>
</evidence>
<dbReference type="EMBL" id="AP014959">
    <property type="protein sequence ID" value="BAS87106.1"/>
    <property type="molecule type" value="Genomic_DNA"/>
</dbReference>
<dbReference type="FunCoup" id="A0A0P0W5A7">
    <property type="interactions" value="118"/>
</dbReference>
<evidence type="ECO:0000256" key="1">
    <source>
        <dbReference type="SAM" id="MobiDB-lite"/>
    </source>
</evidence>
<organism evidence="2 3">
    <name type="scientific">Oryza sativa subsp. japonica</name>
    <name type="common">Rice</name>
    <dbReference type="NCBI Taxonomy" id="39947"/>
    <lineage>
        <taxon>Eukaryota</taxon>
        <taxon>Viridiplantae</taxon>
        <taxon>Streptophyta</taxon>
        <taxon>Embryophyta</taxon>
        <taxon>Tracheophyta</taxon>
        <taxon>Spermatophyta</taxon>
        <taxon>Magnoliopsida</taxon>
        <taxon>Liliopsida</taxon>
        <taxon>Poales</taxon>
        <taxon>Poaceae</taxon>
        <taxon>BOP clade</taxon>
        <taxon>Oryzoideae</taxon>
        <taxon>Oryzeae</taxon>
        <taxon>Oryzinae</taxon>
        <taxon>Oryza</taxon>
        <taxon>Oryza sativa</taxon>
    </lineage>
</organism>
<dbReference type="eggNOG" id="ENOG502R7TA">
    <property type="taxonomic scope" value="Eukaryota"/>
</dbReference>
<dbReference type="InParanoid" id="A0A0P0W5A7"/>
<keyword evidence="3" id="KW-1185">Reference proteome</keyword>
<feature type="non-terminal residue" evidence="2">
    <location>
        <position position="1"/>
    </location>
</feature>
<feature type="region of interest" description="Disordered" evidence="1">
    <location>
        <begin position="141"/>
        <end position="161"/>
    </location>
</feature>